<name>A0ABQ7X5D7_BRANA</name>
<evidence type="ECO:0000313" key="2">
    <source>
        <dbReference type="Proteomes" id="UP000824890"/>
    </source>
</evidence>
<comment type="caution">
    <text evidence="1">The sequence shown here is derived from an EMBL/GenBank/DDBJ whole genome shotgun (WGS) entry which is preliminary data.</text>
</comment>
<sequence>MFCAAVMSSGVCSNGGGCDLATAIDLSDKDNTRVTHGCVRRVLSDVGAPGGGDVAGLGPELGRIAVVENGVF</sequence>
<feature type="non-terminal residue" evidence="1">
    <location>
        <position position="72"/>
    </location>
</feature>
<dbReference type="EMBL" id="JAGKQM010002076">
    <property type="protein sequence ID" value="KAH0850362.1"/>
    <property type="molecule type" value="Genomic_DNA"/>
</dbReference>
<evidence type="ECO:0000313" key="1">
    <source>
        <dbReference type="EMBL" id="KAH0850362.1"/>
    </source>
</evidence>
<keyword evidence="2" id="KW-1185">Reference proteome</keyword>
<protein>
    <submittedName>
        <fullName evidence="1">Uncharacterized protein</fullName>
    </submittedName>
</protein>
<dbReference type="Proteomes" id="UP000824890">
    <property type="component" value="Unassembled WGS sequence"/>
</dbReference>
<gene>
    <name evidence="1" type="ORF">HID58_095604</name>
</gene>
<organism evidence="1 2">
    <name type="scientific">Brassica napus</name>
    <name type="common">Rape</name>
    <dbReference type="NCBI Taxonomy" id="3708"/>
    <lineage>
        <taxon>Eukaryota</taxon>
        <taxon>Viridiplantae</taxon>
        <taxon>Streptophyta</taxon>
        <taxon>Embryophyta</taxon>
        <taxon>Tracheophyta</taxon>
        <taxon>Spermatophyta</taxon>
        <taxon>Magnoliopsida</taxon>
        <taxon>eudicotyledons</taxon>
        <taxon>Gunneridae</taxon>
        <taxon>Pentapetalae</taxon>
        <taxon>rosids</taxon>
        <taxon>malvids</taxon>
        <taxon>Brassicales</taxon>
        <taxon>Brassicaceae</taxon>
        <taxon>Brassiceae</taxon>
        <taxon>Brassica</taxon>
    </lineage>
</organism>
<reference evidence="1 2" key="1">
    <citation type="submission" date="2021-05" db="EMBL/GenBank/DDBJ databases">
        <title>Genome Assembly of Synthetic Allotetraploid Brassica napus Reveals Homoeologous Exchanges between Subgenomes.</title>
        <authorList>
            <person name="Davis J.T."/>
        </authorList>
    </citation>
    <scope>NUCLEOTIDE SEQUENCE [LARGE SCALE GENOMIC DNA]</scope>
    <source>
        <strain evidence="2">cv. Da-Ae</strain>
        <tissue evidence="1">Seedling</tissue>
    </source>
</reference>
<accession>A0ABQ7X5D7</accession>
<proteinExistence type="predicted"/>